<dbReference type="InterPro" id="IPR043129">
    <property type="entry name" value="ATPase_NBD"/>
</dbReference>
<protein>
    <submittedName>
        <fullName evidence="2">Cell division protein</fullName>
    </submittedName>
</protein>
<dbReference type="Gene3D" id="3.30.420.40">
    <property type="match status" value="2"/>
</dbReference>
<dbReference type="OrthoDB" id="9768127at2"/>
<dbReference type="InterPro" id="IPR003494">
    <property type="entry name" value="SHS2_FtsA"/>
</dbReference>
<dbReference type="RefSeq" id="WP_072578850.1">
    <property type="nucleotide sequence ID" value="NZ_CP016020.1"/>
</dbReference>
<dbReference type="AlphaFoldDB" id="A0A1L3MNY1"/>
<dbReference type="Proteomes" id="UP000181936">
    <property type="component" value="Chromosome"/>
</dbReference>
<keyword evidence="2" id="KW-0132">Cell division</keyword>
<dbReference type="CDD" id="cd24004">
    <property type="entry name" value="ASKHA_NBD_PilM-like"/>
    <property type="match status" value="1"/>
</dbReference>
<feature type="domain" description="SHS2" evidence="1">
    <location>
        <begin position="7"/>
        <end position="204"/>
    </location>
</feature>
<gene>
    <name evidence="2" type="ORF">A9C19_04500</name>
</gene>
<dbReference type="Gene3D" id="3.30.1490.300">
    <property type="match status" value="1"/>
</dbReference>
<keyword evidence="3" id="KW-1185">Reference proteome</keyword>
<reference evidence="2 3" key="1">
    <citation type="journal article" date="2016" name="Sci. Rep.">
        <title>Complete genome sequence and transcriptomic analysis of a novel marine strain Bacillus weihaiensis reveals the mechanism of brown algae degradation.</title>
        <authorList>
            <person name="Zhu Y."/>
            <person name="Chen P."/>
            <person name="Bao Y."/>
            <person name="Men Y."/>
            <person name="Zeng Y."/>
            <person name="Yang J."/>
            <person name="Sun J."/>
            <person name="Sun Y."/>
        </authorList>
    </citation>
    <scope>NUCLEOTIDE SEQUENCE [LARGE SCALE GENOMIC DNA]</scope>
    <source>
        <strain evidence="2 3">Alg07</strain>
    </source>
</reference>
<dbReference type="KEGG" id="bwh:A9C19_04500"/>
<name>A0A1L3MNY1_9BACI</name>
<organism evidence="2 3">
    <name type="scientific">Bacillus weihaiensis</name>
    <dbReference type="NCBI Taxonomy" id="1547283"/>
    <lineage>
        <taxon>Bacteria</taxon>
        <taxon>Bacillati</taxon>
        <taxon>Bacillota</taxon>
        <taxon>Bacilli</taxon>
        <taxon>Bacillales</taxon>
        <taxon>Bacillaceae</taxon>
        <taxon>Bacillus</taxon>
    </lineage>
</organism>
<dbReference type="SMART" id="SM00842">
    <property type="entry name" value="FtsA"/>
    <property type="match status" value="1"/>
</dbReference>
<dbReference type="InterPro" id="IPR050696">
    <property type="entry name" value="FtsA/MreB"/>
</dbReference>
<dbReference type="STRING" id="1547283.A9C19_04500"/>
<dbReference type="PANTHER" id="PTHR32432">
    <property type="entry name" value="CELL DIVISION PROTEIN FTSA-RELATED"/>
    <property type="match status" value="1"/>
</dbReference>
<keyword evidence="2" id="KW-0131">Cell cycle</keyword>
<sequence>MNNTDLTFALDIGTRSVVGLMLKEEDGYYYIIDTVIKEHDKRAMLDGQIHDVLAVANVITDIKHELEATHGPLKKVCVAAAGRALKTERAVASFEIQGKPMIQKEDILHLELMGVQIAQQQLAQHDEQDFAHHYDCVGYSVLHYLLDGEEIGSLIDQQGDEASVEIIATFLPKIVVESLLAALNRADLEMEALTLEPIAAINVLIPESMRRLNVVLVDIGAGTSDIAITDLGTIISYGMVPIAGDEITEAMSDEFLLDFPKAEEAKRQLSTQESITVTDILGFETEIPKEEAISKISHAIDKLALAIKEEIYLLNNGIAPKAVMLVGGGSLTPSLPSRLSQLLGLPENRVAIRGIDAIQQLKLADHVQKGPELVTPIGIAVSSKQNPIQYISVKVNDRAVRLFHMKTLTVADSLLASGIQVNRLYGKPGMALIVNLNGQTITIPGEHGTPPIMKKNGILCSLEDGIKHGDHILIEKGCDGNTPKIPISQLLDEVPSKAISLNGEIYSVHASILVNQKTTSLDTILTDRDQVICTIPSSISDALESIGFYDDLLNVKPFSIELDDNVVQLEAFSGKLYKNGLLSSKEAKVEHGDVLVVKPIKTPTLQEFILESDLFSKQTLPIFFNDQELVLERELTEFYRKEKKLSYDDLIYNGDQVKTKRKPVTSFIFQDLFTIIDIDIPSTGNTQFQLLKNKQEVSFQEPLSPGDHLTIKWL</sequence>
<evidence type="ECO:0000313" key="3">
    <source>
        <dbReference type="Proteomes" id="UP000181936"/>
    </source>
</evidence>
<dbReference type="EMBL" id="CP016020">
    <property type="protein sequence ID" value="APH04056.1"/>
    <property type="molecule type" value="Genomic_DNA"/>
</dbReference>
<dbReference type="GO" id="GO:0051301">
    <property type="term" value="P:cell division"/>
    <property type="evidence" value="ECO:0007669"/>
    <property type="project" value="UniProtKB-KW"/>
</dbReference>
<proteinExistence type="predicted"/>
<accession>A0A1L3MNY1</accession>
<evidence type="ECO:0000259" key="1">
    <source>
        <dbReference type="SMART" id="SM00842"/>
    </source>
</evidence>
<evidence type="ECO:0000313" key="2">
    <source>
        <dbReference type="EMBL" id="APH04056.1"/>
    </source>
</evidence>
<dbReference type="Pfam" id="PF14450">
    <property type="entry name" value="FtsA"/>
    <property type="match status" value="1"/>
</dbReference>
<dbReference type="SUPFAM" id="SSF53067">
    <property type="entry name" value="Actin-like ATPase domain"/>
    <property type="match status" value="2"/>
</dbReference>
<dbReference type="PANTHER" id="PTHR32432:SF3">
    <property type="entry name" value="ETHANOLAMINE UTILIZATION PROTEIN EUTJ"/>
    <property type="match status" value="1"/>
</dbReference>